<name>D0LYI8_HALO1</name>
<keyword evidence="7" id="KW-1185">Reference proteome</keyword>
<dbReference type="NCBIfam" id="NF047779">
    <property type="entry name" value="Omp85_fam"/>
    <property type="match status" value="1"/>
</dbReference>
<dbReference type="Proteomes" id="UP000001880">
    <property type="component" value="Chromosome"/>
</dbReference>
<feature type="chain" id="PRO_5003011779" description="Bacterial surface antigen (D15) domain-containing protein" evidence="4">
    <location>
        <begin position="33"/>
        <end position="474"/>
    </location>
</feature>
<evidence type="ECO:0000259" key="5">
    <source>
        <dbReference type="Pfam" id="PF01103"/>
    </source>
</evidence>
<evidence type="ECO:0000256" key="1">
    <source>
        <dbReference type="ARBA" id="ARBA00004370"/>
    </source>
</evidence>
<dbReference type="EMBL" id="CP001804">
    <property type="protein sequence ID" value="ACY17854.1"/>
    <property type="molecule type" value="Genomic_DNA"/>
</dbReference>
<comment type="subcellular location">
    <subcellularLocation>
        <location evidence="1">Membrane</location>
    </subcellularLocation>
</comment>
<proteinExistence type="predicted"/>
<dbReference type="HOGENOM" id="CLU_634351_0_0_7"/>
<dbReference type="Gene3D" id="2.40.160.50">
    <property type="entry name" value="membrane protein fhac: a member of the omp85/tpsb transporter family"/>
    <property type="match status" value="1"/>
</dbReference>
<feature type="region of interest" description="Disordered" evidence="3">
    <location>
        <begin position="43"/>
        <end position="78"/>
    </location>
</feature>
<feature type="signal peptide" evidence="4">
    <location>
        <begin position="1"/>
        <end position="32"/>
    </location>
</feature>
<feature type="compositionally biased region" description="Acidic residues" evidence="3">
    <location>
        <begin position="62"/>
        <end position="77"/>
    </location>
</feature>
<reference evidence="6 7" key="1">
    <citation type="journal article" date="2010" name="Stand. Genomic Sci.">
        <title>Complete genome sequence of Haliangium ochraceum type strain (SMP-2).</title>
        <authorList>
            <consortium name="US DOE Joint Genome Institute (JGI-PGF)"/>
            <person name="Ivanova N."/>
            <person name="Daum C."/>
            <person name="Lang E."/>
            <person name="Abt B."/>
            <person name="Kopitz M."/>
            <person name="Saunders E."/>
            <person name="Lapidus A."/>
            <person name="Lucas S."/>
            <person name="Glavina Del Rio T."/>
            <person name="Nolan M."/>
            <person name="Tice H."/>
            <person name="Copeland A."/>
            <person name="Cheng J.F."/>
            <person name="Chen F."/>
            <person name="Bruce D."/>
            <person name="Goodwin L."/>
            <person name="Pitluck S."/>
            <person name="Mavromatis K."/>
            <person name="Pati A."/>
            <person name="Mikhailova N."/>
            <person name="Chen A."/>
            <person name="Palaniappan K."/>
            <person name="Land M."/>
            <person name="Hauser L."/>
            <person name="Chang Y.J."/>
            <person name="Jeffries C.D."/>
            <person name="Detter J.C."/>
            <person name="Brettin T."/>
            <person name="Rohde M."/>
            <person name="Goker M."/>
            <person name="Bristow J."/>
            <person name="Markowitz V."/>
            <person name="Eisen J.A."/>
            <person name="Hugenholtz P."/>
            <person name="Kyrpides N.C."/>
            <person name="Klenk H.P."/>
        </authorList>
    </citation>
    <scope>NUCLEOTIDE SEQUENCE [LARGE SCALE GENOMIC DNA]</scope>
    <source>
        <strain evidence="7">DSM 14365 / CIP 107738 / JCM 11303 / AJ 13395 / SMP-2</strain>
    </source>
</reference>
<keyword evidence="2" id="KW-0472">Membrane</keyword>
<evidence type="ECO:0000313" key="6">
    <source>
        <dbReference type="EMBL" id="ACY17854.1"/>
    </source>
</evidence>
<gene>
    <name evidence="6" type="ordered locus">Hoch_5370</name>
</gene>
<dbReference type="STRING" id="502025.Hoch_5370"/>
<dbReference type="InterPro" id="IPR000184">
    <property type="entry name" value="Bac_surfAg_D15"/>
</dbReference>
<accession>D0LYI8</accession>
<dbReference type="eggNOG" id="COG4775">
    <property type="taxonomic scope" value="Bacteria"/>
</dbReference>
<evidence type="ECO:0000256" key="4">
    <source>
        <dbReference type="SAM" id="SignalP"/>
    </source>
</evidence>
<feature type="domain" description="Bacterial surface antigen (D15)" evidence="5">
    <location>
        <begin position="276"/>
        <end position="444"/>
    </location>
</feature>
<dbReference type="GO" id="GO:0019867">
    <property type="term" value="C:outer membrane"/>
    <property type="evidence" value="ECO:0007669"/>
    <property type="project" value="InterPro"/>
</dbReference>
<dbReference type="OrthoDB" id="333971at2"/>
<protein>
    <recommendedName>
        <fullName evidence="5">Bacterial surface antigen (D15) domain-containing protein</fullName>
    </recommendedName>
</protein>
<sequence>MMPLRWTLRSRFSLLRLAWLLVLMTSGGTAFAQDEVVPESGQAPVAPAVGEDAPVEPIAIDSDNDSDDGDETVQTDENDPHRVEVGALPALNYDSDTGFGFGLIGSVARFSPGYRPYRWRLRFLFYATVRGKPGGGTEFPYHDDNVFFELPGLMDGKLRLQMQTGFRRFTTASYFGLGSASSAEENDDPRFYRYDRIYPFALAYGRYALWDRSTDERARRLEAFAGLYGAYNTINLYDGSKLAQDVDLAGQDTPDGRALDALLHGTEDHALLMPIAGLLYDTRDHETTPAHGTFTELSLRASPGVDAGLSFVGVSLVTRWYQALAGQRLVLAARGIGDMIFGSAPFYELSTVGAFTRTDGPGGSGSVRGVEGQRFHGKAKLIGNLELRSQFLPFSVVGQRFNLGALAFFDAGRVWADFDSTEIAGSALDDGHVAVGVGAGLRLLWGETFIVRVDPGYSPTESTFGLYINVDHIF</sequence>
<evidence type="ECO:0000313" key="7">
    <source>
        <dbReference type="Proteomes" id="UP000001880"/>
    </source>
</evidence>
<organism evidence="6 7">
    <name type="scientific">Haliangium ochraceum (strain DSM 14365 / JCM 11303 / SMP-2)</name>
    <dbReference type="NCBI Taxonomy" id="502025"/>
    <lineage>
        <taxon>Bacteria</taxon>
        <taxon>Pseudomonadati</taxon>
        <taxon>Myxococcota</taxon>
        <taxon>Polyangia</taxon>
        <taxon>Haliangiales</taxon>
        <taxon>Kofleriaceae</taxon>
        <taxon>Haliangium</taxon>
    </lineage>
</organism>
<dbReference type="RefSeq" id="WP_012830446.1">
    <property type="nucleotide sequence ID" value="NC_013440.1"/>
</dbReference>
<evidence type="ECO:0000256" key="2">
    <source>
        <dbReference type="ARBA" id="ARBA00023136"/>
    </source>
</evidence>
<keyword evidence="4" id="KW-0732">Signal</keyword>
<dbReference type="KEGG" id="hoh:Hoch_5370"/>
<dbReference type="Pfam" id="PF01103">
    <property type="entry name" value="Omp85"/>
    <property type="match status" value="1"/>
</dbReference>
<dbReference type="AlphaFoldDB" id="D0LYI8"/>
<evidence type="ECO:0000256" key="3">
    <source>
        <dbReference type="SAM" id="MobiDB-lite"/>
    </source>
</evidence>